<keyword evidence="1" id="KW-0596">Phosphopantetheine</keyword>
<dbReference type="GO" id="GO:0031177">
    <property type="term" value="F:phosphopantetheine binding"/>
    <property type="evidence" value="ECO:0007669"/>
    <property type="project" value="InterPro"/>
</dbReference>
<name>A0A0H4TNS1_9CYAN</name>
<dbReference type="SUPFAM" id="SSF47336">
    <property type="entry name" value="ACP-like"/>
    <property type="match status" value="1"/>
</dbReference>
<evidence type="ECO:0000259" key="3">
    <source>
        <dbReference type="PROSITE" id="PS50075"/>
    </source>
</evidence>
<proteinExistence type="predicted"/>
<evidence type="ECO:0000313" key="4">
    <source>
        <dbReference type="EMBL" id="AKQ09580.1"/>
    </source>
</evidence>
<dbReference type="PROSITE" id="PS50075">
    <property type="entry name" value="CARRIER"/>
    <property type="match status" value="1"/>
</dbReference>
<dbReference type="PROSITE" id="PS00012">
    <property type="entry name" value="PHOSPHOPANTETHEINE"/>
    <property type="match status" value="1"/>
</dbReference>
<dbReference type="InterPro" id="IPR020806">
    <property type="entry name" value="PKS_PP-bd"/>
</dbReference>
<accession>A0A0H4TNS1</accession>
<evidence type="ECO:0000256" key="2">
    <source>
        <dbReference type="ARBA" id="ARBA00022553"/>
    </source>
</evidence>
<organism evidence="4">
    <name type="scientific">Moorena bouillonii PNG</name>
    <dbReference type="NCBI Taxonomy" id="568701"/>
    <lineage>
        <taxon>Bacteria</taxon>
        <taxon>Bacillati</taxon>
        <taxon>Cyanobacteriota</taxon>
        <taxon>Cyanophyceae</taxon>
        <taxon>Coleofasciculales</taxon>
        <taxon>Coleofasciculaceae</taxon>
        <taxon>Moorena</taxon>
    </lineage>
</organism>
<evidence type="ECO:0000256" key="1">
    <source>
        <dbReference type="ARBA" id="ARBA00022450"/>
    </source>
</evidence>
<keyword evidence="2" id="KW-0597">Phosphoprotein</keyword>
<reference evidence="4" key="1">
    <citation type="journal article" date="2015" name="J. Nat. Prod.">
        <title>Combining Mass Spectrometric Metabolic Profiling with Genomic Analysis: A Powerful Approach for Discovering Natural Products from Cyanobacteria.</title>
        <authorList>
            <person name="Kleigrewe K."/>
            <person name="Almaliti J."/>
            <person name="Tian I.Y."/>
            <person name="Kinnel R.B."/>
            <person name="Korobeynikov A."/>
            <person name="Monroe E.A."/>
            <person name="Duggan B.M."/>
            <person name="Di Marzo V."/>
            <person name="Sherman D.H."/>
            <person name="Dorrestein P.C."/>
            <person name="Gerwick L."/>
            <person name="Gerwick W.H."/>
        </authorList>
    </citation>
    <scope>NUCLEOTIDE SEQUENCE</scope>
    <source>
        <strain evidence="4">PNG 5-198</strain>
    </source>
</reference>
<feature type="domain" description="Carrier" evidence="3">
    <location>
        <begin position="37"/>
        <end position="114"/>
    </location>
</feature>
<dbReference type="Pfam" id="PF00550">
    <property type="entry name" value="PP-binding"/>
    <property type="match status" value="1"/>
</dbReference>
<dbReference type="InterPro" id="IPR009081">
    <property type="entry name" value="PP-bd_ACP"/>
</dbReference>
<protein>
    <submittedName>
        <fullName evidence="4">ColC</fullName>
    </submittedName>
</protein>
<gene>
    <name evidence="4" type="primary">colC</name>
</gene>
<dbReference type="RefSeq" id="WP_198954206.1">
    <property type="nucleotide sequence ID" value="NZ_MKZS01000001.1"/>
</dbReference>
<dbReference type="EMBL" id="KP715425">
    <property type="protein sequence ID" value="AKQ09580.1"/>
    <property type="molecule type" value="Genomic_DNA"/>
</dbReference>
<sequence>METQNLEVAEMPIIDSVSNTSVSSTDNGHIAPPQEPITAATIQAWLVSYLAEMLEIEPDEVDITLDFNDYGLDSSAAVGITGDLEEWLKQELAPTLLYDYPSVESLAQHLGNELKGEA</sequence>
<dbReference type="SMART" id="SM01294">
    <property type="entry name" value="PKS_PP_betabranch"/>
    <property type="match status" value="1"/>
</dbReference>
<dbReference type="InterPro" id="IPR006162">
    <property type="entry name" value="Ppantetheine_attach_site"/>
</dbReference>
<dbReference type="SMART" id="SM00823">
    <property type="entry name" value="PKS_PP"/>
    <property type="match status" value="1"/>
</dbReference>
<dbReference type="Gene3D" id="1.10.1200.10">
    <property type="entry name" value="ACP-like"/>
    <property type="match status" value="1"/>
</dbReference>
<dbReference type="InterPro" id="IPR036736">
    <property type="entry name" value="ACP-like_sf"/>
</dbReference>
<dbReference type="AlphaFoldDB" id="A0A0H4TNS1"/>